<dbReference type="Proteomes" id="UP000031829">
    <property type="component" value="Chromosome"/>
</dbReference>
<dbReference type="EMBL" id="CP009920">
    <property type="protein sequence ID" value="AJI20961.1"/>
    <property type="molecule type" value="Genomic_DNA"/>
</dbReference>
<dbReference type="KEGG" id="bmeg:BG04_4424"/>
<dbReference type="HOGENOM" id="CLU_198116_1_1_9"/>
<evidence type="ECO:0008006" key="3">
    <source>
        <dbReference type="Google" id="ProtNLM"/>
    </source>
</evidence>
<accession>A0A0B6ABR4</accession>
<sequence length="54" mass="6077">MASITQEKLDYIVKLLTEINYGSVLITLHDGQITQVDSTEKNRFLAKSKVASHK</sequence>
<evidence type="ECO:0000313" key="1">
    <source>
        <dbReference type="EMBL" id="AJI20961.1"/>
    </source>
</evidence>
<evidence type="ECO:0000313" key="2">
    <source>
        <dbReference type="Proteomes" id="UP000031829"/>
    </source>
</evidence>
<gene>
    <name evidence="1" type="ORF">BG04_4424</name>
</gene>
<name>A0A0B6ABR4_PRIM2</name>
<dbReference type="RefSeq" id="WP_013056824.1">
    <property type="nucleotide sequence ID" value="NZ_BCVB01000005.1"/>
</dbReference>
<reference evidence="1 2" key="1">
    <citation type="journal article" date="2015" name="Genome Announc.">
        <title>Complete genome sequences for 35 biothreat assay-relevant bacillus species.</title>
        <authorList>
            <person name="Johnson S.L."/>
            <person name="Daligault H.E."/>
            <person name="Davenport K.W."/>
            <person name="Jaissle J."/>
            <person name="Frey K.G."/>
            <person name="Ladner J.T."/>
            <person name="Broomall S.M."/>
            <person name="Bishop-Lilly K.A."/>
            <person name="Bruce D.C."/>
            <person name="Gibbons H.S."/>
            <person name="Coyne S.R."/>
            <person name="Lo C.C."/>
            <person name="Meincke L."/>
            <person name="Munk A.C."/>
            <person name="Koroleva G.I."/>
            <person name="Rosenzweig C.N."/>
            <person name="Palacios G.F."/>
            <person name="Redden C.L."/>
            <person name="Minogue T.D."/>
            <person name="Chain P.S."/>
        </authorList>
    </citation>
    <scope>NUCLEOTIDE SEQUENCE [LARGE SCALE GENOMIC DNA]</scope>
    <source>
        <strain evidence="2">ATCC 14581 / DSM 32 / JCM 2506 / NBRC 15308 / NCIMB 9376 / NCTC 10342 / NRRL B-14308 / VKM B-512</strain>
    </source>
</reference>
<protein>
    <recommendedName>
        <fullName evidence="3">DUF2292 domain-containing protein</fullName>
    </recommendedName>
</protein>
<dbReference type="AlphaFoldDB" id="A0A0B6ABR4"/>
<dbReference type="GeneID" id="93642431"/>
<organism evidence="1 2">
    <name type="scientific">Priestia megaterium (strain ATCC 14581 / DSM 32 / CCUG 1817 / JCM 2506 / NBRC 15308 / NCIMB 9376 / NCTC 10342 / NRRL B-14308 / VKM B-512 / Ford 19)</name>
    <name type="common">Bacillus megaterium</name>
    <dbReference type="NCBI Taxonomy" id="1348623"/>
    <lineage>
        <taxon>Bacteria</taxon>
        <taxon>Bacillati</taxon>
        <taxon>Bacillota</taxon>
        <taxon>Bacilli</taxon>
        <taxon>Bacillales</taxon>
        <taxon>Bacillaceae</taxon>
        <taxon>Priestia</taxon>
    </lineage>
</organism>
<dbReference type="InterPro" id="IPR018743">
    <property type="entry name" value="DUF2292"/>
</dbReference>
<dbReference type="Pfam" id="PF10055">
    <property type="entry name" value="DUF2292"/>
    <property type="match status" value="1"/>
</dbReference>
<proteinExistence type="predicted"/>